<organism evidence="1">
    <name type="scientific">Candidatus Kentrum sp. FW</name>
    <dbReference type="NCBI Taxonomy" id="2126338"/>
    <lineage>
        <taxon>Bacteria</taxon>
        <taxon>Pseudomonadati</taxon>
        <taxon>Pseudomonadota</taxon>
        <taxon>Gammaproteobacteria</taxon>
        <taxon>Candidatus Kentrum</taxon>
    </lineage>
</organism>
<proteinExistence type="predicted"/>
<dbReference type="EMBL" id="CAADFE010000184">
    <property type="protein sequence ID" value="VFJ78458.1"/>
    <property type="molecule type" value="Genomic_DNA"/>
</dbReference>
<sequence length="66" mass="7611">MGPKKVDTPPLVRNGHVEYLITPEDERFLARRKAPLMGYIRDRDHDRILAGIDGTPRPRDEGIKIF</sequence>
<accession>A0A450U4E5</accession>
<reference evidence="1" key="1">
    <citation type="submission" date="2019-02" db="EMBL/GenBank/DDBJ databases">
        <authorList>
            <person name="Gruber-Vodicka R. H."/>
            <person name="Seah K. B. B."/>
        </authorList>
    </citation>
    <scope>NUCLEOTIDE SEQUENCE</scope>
    <source>
        <strain evidence="1">BECK_BZ131</strain>
    </source>
</reference>
<protein>
    <submittedName>
        <fullName evidence="1">Uncharacterized protein</fullName>
    </submittedName>
</protein>
<evidence type="ECO:0000313" key="1">
    <source>
        <dbReference type="EMBL" id="VFJ78458.1"/>
    </source>
</evidence>
<dbReference type="AlphaFoldDB" id="A0A450U4E5"/>
<gene>
    <name evidence="1" type="ORF">BECKFW1821C_GA0114237_11843</name>
</gene>
<name>A0A450U4E5_9GAMM</name>